<dbReference type="CDD" id="cd00082">
    <property type="entry name" value="HisKA"/>
    <property type="match status" value="1"/>
</dbReference>
<dbReference type="Pfam" id="PF08447">
    <property type="entry name" value="PAS_3"/>
    <property type="match status" value="1"/>
</dbReference>
<feature type="transmembrane region" description="Helical" evidence="7">
    <location>
        <begin position="217"/>
        <end position="235"/>
    </location>
</feature>
<evidence type="ECO:0000256" key="2">
    <source>
        <dbReference type="ARBA" id="ARBA00012438"/>
    </source>
</evidence>
<dbReference type="EMBL" id="JBFOCI010000003">
    <property type="protein sequence ID" value="MEW9806785.1"/>
    <property type="molecule type" value="Genomic_DNA"/>
</dbReference>
<dbReference type="RefSeq" id="WP_367723910.1">
    <property type="nucleotide sequence ID" value="NZ_JBFOCI010000003.1"/>
</dbReference>
<evidence type="ECO:0000313" key="9">
    <source>
        <dbReference type="EMBL" id="MEW9806785.1"/>
    </source>
</evidence>
<dbReference type="InterPro" id="IPR005467">
    <property type="entry name" value="His_kinase_dom"/>
</dbReference>
<dbReference type="InterPro" id="IPR003661">
    <property type="entry name" value="HisK_dim/P_dom"/>
</dbReference>
<keyword evidence="10" id="KW-1185">Reference proteome</keyword>
<comment type="caution">
    <text evidence="9">The sequence shown here is derived from an EMBL/GenBank/DDBJ whole genome shotgun (WGS) entry which is preliminary data.</text>
</comment>
<accession>A0ABV3R165</accession>
<dbReference type="Gene3D" id="3.30.450.20">
    <property type="entry name" value="PAS domain"/>
    <property type="match status" value="2"/>
</dbReference>
<evidence type="ECO:0000259" key="8">
    <source>
        <dbReference type="PROSITE" id="PS50109"/>
    </source>
</evidence>
<dbReference type="InterPro" id="IPR050736">
    <property type="entry name" value="Sensor_HK_Regulatory"/>
</dbReference>
<keyword evidence="4" id="KW-0808">Transferase</keyword>
<evidence type="ECO:0000256" key="5">
    <source>
        <dbReference type="ARBA" id="ARBA00022777"/>
    </source>
</evidence>
<keyword evidence="6" id="KW-0902">Two-component regulatory system</keyword>
<dbReference type="SMART" id="SM00387">
    <property type="entry name" value="HATPase_c"/>
    <property type="match status" value="1"/>
</dbReference>
<evidence type="ECO:0000256" key="4">
    <source>
        <dbReference type="ARBA" id="ARBA00022679"/>
    </source>
</evidence>
<evidence type="ECO:0000256" key="1">
    <source>
        <dbReference type="ARBA" id="ARBA00000085"/>
    </source>
</evidence>
<name>A0ABV3R165_9HYPH</name>
<evidence type="ECO:0000256" key="3">
    <source>
        <dbReference type="ARBA" id="ARBA00022553"/>
    </source>
</evidence>
<dbReference type="Gene3D" id="1.10.287.130">
    <property type="match status" value="1"/>
</dbReference>
<dbReference type="InterPro" id="IPR036890">
    <property type="entry name" value="HATPase_C_sf"/>
</dbReference>
<dbReference type="PANTHER" id="PTHR43711:SF26">
    <property type="entry name" value="SENSOR HISTIDINE KINASE RCSC"/>
    <property type="match status" value="1"/>
</dbReference>
<dbReference type="InterPro" id="IPR035965">
    <property type="entry name" value="PAS-like_dom_sf"/>
</dbReference>
<evidence type="ECO:0000313" key="10">
    <source>
        <dbReference type="Proteomes" id="UP001556196"/>
    </source>
</evidence>
<dbReference type="EC" id="2.7.13.3" evidence="2"/>
<dbReference type="SUPFAM" id="SSF55785">
    <property type="entry name" value="PYP-like sensor domain (PAS domain)"/>
    <property type="match status" value="2"/>
</dbReference>
<dbReference type="Proteomes" id="UP001556196">
    <property type="component" value="Unassembled WGS sequence"/>
</dbReference>
<keyword evidence="3" id="KW-0597">Phosphoprotein</keyword>
<dbReference type="Pfam" id="PF00512">
    <property type="entry name" value="HisKA"/>
    <property type="match status" value="1"/>
</dbReference>
<dbReference type="SMART" id="SM00388">
    <property type="entry name" value="HisKA"/>
    <property type="match status" value="1"/>
</dbReference>
<comment type="catalytic activity">
    <reaction evidence="1">
        <text>ATP + protein L-histidine = ADP + protein N-phospho-L-histidine.</text>
        <dbReference type="EC" id="2.7.13.3"/>
    </reaction>
</comment>
<keyword evidence="7" id="KW-0812">Transmembrane</keyword>
<dbReference type="PANTHER" id="PTHR43711">
    <property type="entry name" value="TWO-COMPONENT HISTIDINE KINASE"/>
    <property type="match status" value="1"/>
</dbReference>
<evidence type="ECO:0000256" key="7">
    <source>
        <dbReference type="SAM" id="Phobius"/>
    </source>
</evidence>
<dbReference type="InterPro" id="IPR013655">
    <property type="entry name" value="PAS_fold_3"/>
</dbReference>
<dbReference type="InterPro" id="IPR036097">
    <property type="entry name" value="HisK_dim/P_sf"/>
</dbReference>
<organism evidence="9 10">
    <name type="scientific">Mesorhizobium marinum</name>
    <dbReference type="NCBI Taxonomy" id="3228790"/>
    <lineage>
        <taxon>Bacteria</taxon>
        <taxon>Pseudomonadati</taxon>
        <taxon>Pseudomonadota</taxon>
        <taxon>Alphaproteobacteria</taxon>
        <taxon>Hyphomicrobiales</taxon>
        <taxon>Phyllobacteriaceae</taxon>
        <taxon>Mesorhizobium</taxon>
    </lineage>
</organism>
<dbReference type="InterPro" id="IPR001610">
    <property type="entry name" value="PAC"/>
</dbReference>
<dbReference type="GO" id="GO:0016301">
    <property type="term" value="F:kinase activity"/>
    <property type="evidence" value="ECO:0007669"/>
    <property type="project" value="UniProtKB-KW"/>
</dbReference>
<sequence>MAVADAWGAPDRSTFARRKGARDKVTGNARILAAPAYRRLLAAEPLLKRSIPILILLFLVVVASVRFMSLIAERDEAGQEAKAVLSLAAGELVNALMLAEAGRGDFERNATRLIQKTAQAGSLTANHVLVVTDAAFKVVATSPAATEWQGKNLGDLVSGGQPLFMFGDRAGVMEVTIGETVWYAAVDLTDSRSGAAVAMTTYDSVYAGWRRTVSMNVTLFVVTAGVLLVILYAYFSQAARAQAADRIYVEAHQRIDLALVRGRCGLWDWDMVRGKMYWSRSMYDMLGYRSCDTMLSFGEVAEIIHEDDGDLFELAKRIVAREIVQIDQVFRMRHADGHWVWVRARAQVIDPEAPEIQLIGIAVDVTEQRHLALRSEAADMRLRTAIESINESFVLWDSSQRLLMCNSKYQEDNGLSDRDVMPGARRGELEAKMLAFVSDRRLANANGSQGGASFERQLGDGRWLQVNELVTRDGGIVSVGSDITQIKQHQEKLVDSERRLMATIHDLSLARRAEQERSAELVELNRKYMRETERAEAANRAKSEFLANMSHELRTPLNAIIGFSEVMESKLFGPLGSERYEEYARDIQSSGSYLLGVINDILDMSKIEAGQFSVEREEIDLCPLIHETVKVISLQAAKKNISVETRIADTLSVYADRRAIKQIAINLLSNAVKFTGEGGHIAVRARNVAGALMLTIEDNGCGIPKHALGKLGRPFEQVQNQFSKNHTGSGLGLAISRSLAQLHGGVLKIRSKAGIGTIVSVRIPLRKPATTTGPASRAA</sequence>
<protein>
    <recommendedName>
        <fullName evidence="2">histidine kinase</fullName>
        <ecNumber evidence="2">2.7.13.3</ecNumber>
    </recommendedName>
</protein>
<dbReference type="SMART" id="SM00086">
    <property type="entry name" value="PAC"/>
    <property type="match status" value="2"/>
</dbReference>
<keyword evidence="5 9" id="KW-0418">Kinase</keyword>
<dbReference type="CDD" id="cd16922">
    <property type="entry name" value="HATPase_EvgS-ArcB-TorS-like"/>
    <property type="match status" value="1"/>
</dbReference>
<dbReference type="InterPro" id="IPR003594">
    <property type="entry name" value="HATPase_dom"/>
</dbReference>
<dbReference type="PROSITE" id="PS50109">
    <property type="entry name" value="HIS_KIN"/>
    <property type="match status" value="1"/>
</dbReference>
<feature type="domain" description="Histidine kinase" evidence="8">
    <location>
        <begin position="548"/>
        <end position="767"/>
    </location>
</feature>
<keyword evidence="7" id="KW-1133">Transmembrane helix</keyword>
<reference evidence="9 10" key="1">
    <citation type="submission" date="2024-06" db="EMBL/GenBank/DDBJ databases">
        <authorList>
            <person name="Tuo L."/>
        </authorList>
    </citation>
    <scope>NUCLEOTIDE SEQUENCE [LARGE SCALE GENOMIC DNA]</scope>
    <source>
        <strain evidence="9 10">ZMM04-5</strain>
    </source>
</reference>
<evidence type="ECO:0000256" key="6">
    <source>
        <dbReference type="ARBA" id="ARBA00023012"/>
    </source>
</evidence>
<dbReference type="Pfam" id="PF02518">
    <property type="entry name" value="HATPase_c"/>
    <property type="match status" value="1"/>
</dbReference>
<dbReference type="PRINTS" id="PR00344">
    <property type="entry name" value="BCTRLSENSOR"/>
</dbReference>
<dbReference type="SUPFAM" id="SSF47384">
    <property type="entry name" value="Homodimeric domain of signal transducing histidine kinase"/>
    <property type="match status" value="1"/>
</dbReference>
<gene>
    <name evidence="9" type="ORF">ABUE31_12405</name>
</gene>
<proteinExistence type="predicted"/>
<dbReference type="InterPro" id="IPR004358">
    <property type="entry name" value="Sig_transdc_His_kin-like_C"/>
</dbReference>
<dbReference type="SUPFAM" id="SSF55874">
    <property type="entry name" value="ATPase domain of HSP90 chaperone/DNA topoisomerase II/histidine kinase"/>
    <property type="match status" value="1"/>
</dbReference>
<dbReference type="NCBIfam" id="TIGR00229">
    <property type="entry name" value="sensory_box"/>
    <property type="match status" value="1"/>
</dbReference>
<dbReference type="InterPro" id="IPR000014">
    <property type="entry name" value="PAS"/>
</dbReference>
<dbReference type="CDD" id="cd00130">
    <property type="entry name" value="PAS"/>
    <property type="match status" value="1"/>
</dbReference>
<keyword evidence="7" id="KW-0472">Membrane</keyword>
<dbReference type="Gene3D" id="3.30.565.10">
    <property type="entry name" value="Histidine kinase-like ATPase, C-terminal domain"/>
    <property type="match status" value="1"/>
</dbReference>
<feature type="transmembrane region" description="Helical" evidence="7">
    <location>
        <begin position="51"/>
        <end position="72"/>
    </location>
</feature>
<dbReference type="Pfam" id="PF12860">
    <property type="entry name" value="PAS_7"/>
    <property type="match status" value="1"/>
</dbReference>